<organism evidence="1 2">
    <name type="scientific">Enterococcus phoeniculicola ATCC BAA-412</name>
    <dbReference type="NCBI Taxonomy" id="1158610"/>
    <lineage>
        <taxon>Bacteria</taxon>
        <taxon>Bacillati</taxon>
        <taxon>Bacillota</taxon>
        <taxon>Bacilli</taxon>
        <taxon>Lactobacillales</taxon>
        <taxon>Enterococcaceae</taxon>
        <taxon>Enterococcus</taxon>
    </lineage>
</organism>
<reference evidence="1 2" key="1">
    <citation type="submission" date="2013-02" db="EMBL/GenBank/DDBJ databases">
        <title>The Genome Sequence of Enterococcus phoeniculicola BAA-412.</title>
        <authorList>
            <consortium name="The Broad Institute Genome Sequencing Platform"/>
            <consortium name="The Broad Institute Genome Sequencing Center for Infectious Disease"/>
            <person name="Earl A.M."/>
            <person name="Gilmore M.S."/>
            <person name="Lebreton F."/>
            <person name="Walker B."/>
            <person name="Young S.K."/>
            <person name="Zeng Q."/>
            <person name="Gargeya S."/>
            <person name="Fitzgerald M."/>
            <person name="Haas B."/>
            <person name="Abouelleil A."/>
            <person name="Alvarado L."/>
            <person name="Arachchi H.M."/>
            <person name="Berlin A.M."/>
            <person name="Chapman S.B."/>
            <person name="Dewar J."/>
            <person name="Goldberg J."/>
            <person name="Griggs A."/>
            <person name="Gujja S."/>
            <person name="Hansen M."/>
            <person name="Howarth C."/>
            <person name="Imamovic A."/>
            <person name="Larimer J."/>
            <person name="McCowan C."/>
            <person name="Murphy C."/>
            <person name="Neiman D."/>
            <person name="Pearson M."/>
            <person name="Priest M."/>
            <person name="Roberts A."/>
            <person name="Saif S."/>
            <person name="Shea T."/>
            <person name="Sisk P."/>
            <person name="Sykes S."/>
            <person name="Wortman J."/>
            <person name="Nusbaum C."/>
            <person name="Birren B."/>
        </authorList>
    </citation>
    <scope>NUCLEOTIDE SEQUENCE [LARGE SCALE GENOMIC DNA]</scope>
    <source>
        <strain evidence="1 2">ATCC BAA-412</strain>
    </source>
</reference>
<comment type="caution">
    <text evidence="1">The sequence shown here is derived from an EMBL/GenBank/DDBJ whole genome shotgun (WGS) entry which is preliminary data.</text>
</comment>
<keyword evidence="2" id="KW-1185">Reference proteome</keyword>
<dbReference type="AlphaFoldDB" id="R3TZL9"/>
<name>R3TZL9_9ENTE</name>
<sequence>MKKFPCYFLFARISNENLTYEMLFLFYQVNKLLEEVE</sequence>
<dbReference type="Proteomes" id="UP000013785">
    <property type="component" value="Unassembled WGS sequence"/>
</dbReference>
<dbReference type="PATRIC" id="fig|1158610.3.peg.719"/>
<evidence type="ECO:0000313" key="1">
    <source>
        <dbReference type="EMBL" id="EOL46623.1"/>
    </source>
</evidence>
<accession>R3TZL9</accession>
<dbReference type="EMBL" id="AJAT01000010">
    <property type="protein sequence ID" value="EOL46623.1"/>
    <property type="molecule type" value="Genomic_DNA"/>
</dbReference>
<dbReference type="HOGENOM" id="CLU_3343371_0_0_9"/>
<evidence type="ECO:0000313" key="2">
    <source>
        <dbReference type="Proteomes" id="UP000013785"/>
    </source>
</evidence>
<protein>
    <submittedName>
        <fullName evidence="1">Uncharacterized protein</fullName>
    </submittedName>
</protein>
<proteinExistence type="predicted"/>
<gene>
    <name evidence="1" type="ORF">UC3_00743</name>
</gene>